<dbReference type="EMBL" id="JAGPYM010000028">
    <property type="protein sequence ID" value="KAH6879822.1"/>
    <property type="molecule type" value="Genomic_DNA"/>
</dbReference>
<feature type="compositionally biased region" description="Pro residues" evidence="1">
    <location>
        <begin position="1"/>
        <end position="17"/>
    </location>
</feature>
<accession>A0A9P9AJV6</accession>
<comment type="caution">
    <text evidence="2">The sequence shown here is derived from an EMBL/GenBank/DDBJ whole genome shotgun (WGS) entry which is preliminary data.</text>
</comment>
<dbReference type="Proteomes" id="UP000777438">
    <property type="component" value="Unassembled WGS sequence"/>
</dbReference>
<dbReference type="AlphaFoldDB" id="A0A9P9AJV6"/>
<feature type="compositionally biased region" description="Low complexity" evidence="1">
    <location>
        <begin position="206"/>
        <end position="216"/>
    </location>
</feature>
<reference evidence="2 3" key="1">
    <citation type="journal article" date="2021" name="Nat. Commun.">
        <title>Genetic determinants of endophytism in the Arabidopsis root mycobiome.</title>
        <authorList>
            <person name="Mesny F."/>
            <person name="Miyauchi S."/>
            <person name="Thiergart T."/>
            <person name="Pickel B."/>
            <person name="Atanasova L."/>
            <person name="Karlsson M."/>
            <person name="Huettel B."/>
            <person name="Barry K.W."/>
            <person name="Haridas S."/>
            <person name="Chen C."/>
            <person name="Bauer D."/>
            <person name="Andreopoulos W."/>
            <person name="Pangilinan J."/>
            <person name="LaButti K."/>
            <person name="Riley R."/>
            <person name="Lipzen A."/>
            <person name="Clum A."/>
            <person name="Drula E."/>
            <person name="Henrissat B."/>
            <person name="Kohler A."/>
            <person name="Grigoriev I.V."/>
            <person name="Martin F.M."/>
            <person name="Hacquard S."/>
        </authorList>
    </citation>
    <scope>NUCLEOTIDE SEQUENCE [LARGE SCALE GENOMIC DNA]</scope>
    <source>
        <strain evidence="2 3">MPI-CAGE-CH-0241</strain>
    </source>
</reference>
<feature type="compositionally biased region" description="Low complexity" evidence="1">
    <location>
        <begin position="297"/>
        <end position="326"/>
    </location>
</feature>
<evidence type="ECO:0000256" key="1">
    <source>
        <dbReference type="SAM" id="MobiDB-lite"/>
    </source>
</evidence>
<feature type="compositionally biased region" description="Polar residues" evidence="1">
    <location>
        <begin position="217"/>
        <end position="236"/>
    </location>
</feature>
<organism evidence="2 3">
    <name type="scientific">Thelonectria olida</name>
    <dbReference type="NCBI Taxonomy" id="1576542"/>
    <lineage>
        <taxon>Eukaryota</taxon>
        <taxon>Fungi</taxon>
        <taxon>Dikarya</taxon>
        <taxon>Ascomycota</taxon>
        <taxon>Pezizomycotina</taxon>
        <taxon>Sordariomycetes</taxon>
        <taxon>Hypocreomycetidae</taxon>
        <taxon>Hypocreales</taxon>
        <taxon>Nectriaceae</taxon>
        <taxon>Thelonectria</taxon>
    </lineage>
</organism>
<protein>
    <submittedName>
        <fullName evidence="2">Uncharacterized protein</fullName>
    </submittedName>
</protein>
<evidence type="ECO:0000313" key="3">
    <source>
        <dbReference type="Proteomes" id="UP000777438"/>
    </source>
</evidence>
<sequence>MDPQSHPPDLSPLPPPAYEESNRNAAQLSKTIQIIEYQVDIGTRHFSSSSTPGIKFIKNNTCVCTIPYAPRDYEQIVDALLKFDCENREWQEMKHSTKDQKLKLRFPYPSKTLWSVTPNTTGVFMAAARCWTNAKFVEAELHFNERSTVLNRGTPFGGGLYAINFRCPSDITGSAYVVFTLKNEFSHVVDQEICIIEEELSKRVGPIGVPIAGPGPSHTTLESNTSPTSKTNCQYHRQTKAEKNKVNKNKANKNKANKNKANKNKANKNKANKNKANKNKANKNKANKNKANKNKANKNAAQQNAVQQAVAQQAAAQHNAAQPNAALQGQDTHLQSMEFVFANQMQIEYSEIQLPQKPKATPYLPMVSPPVNVVTPCNTPYATTYFTYRMGNSDMSAQPIESLPVNVTTPRKPMYEYWYSNYSDYQPLKQ</sequence>
<feature type="region of interest" description="Disordered" evidence="1">
    <location>
        <begin position="1"/>
        <end position="24"/>
    </location>
</feature>
<proteinExistence type="predicted"/>
<feature type="compositionally biased region" description="Basic residues" evidence="1">
    <location>
        <begin position="246"/>
        <end position="296"/>
    </location>
</feature>
<keyword evidence="3" id="KW-1185">Reference proteome</keyword>
<gene>
    <name evidence="2" type="ORF">B0T10DRAFT_464353</name>
</gene>
<name>A0A9P9AJV6_9HYPO</name>
<feature type="region of interest" description="Disordered" evidence="1">
    <location>
        <begin position="206"/>
        <end position="326"/>
    </location>
</feature>
<evidence type="ECO:0000313" key="2">
    <source>
        <dbReference type="EMBL" id="KAH6879822.1"/>
    </source>
</evidence>